<feature type="region of interest" description="Disordered" evidence="7">
    <location>
        <begin position="172"/>
        <end position="204"/>
    </location>
</feature>
<accession>A0A6A6QN28</accession>
<dbReference type="PROSITE" id="PS00028">
    <property type="entry name" value="ZINC_FINGER_C2H2_1"/>
    <property type="match status" value="1"/>
</dbReference>
<feature type="compositionally biased region" description="Basic and acidic residues" evidence="7">
    <location>
        <begin position="299"/>
        <end position="309"/>
    </location>
</feature>
<dbReference type="InterPro" id="IPR013087">
    <property type="entry name" value="Znf_C2H2_type"/>
</dbReference>
<evidence type="ECO:0000259" key="8">
    <source>
        <dbReference type="PROSITE" id="PS50157"/>
    </source>
</evidence>
<sequence length="318" mass="35723">MALFDILQYLPIIEDSYLYSGLASNFPDLEQIQIFEMALEDLVYAQQDSSNAGIAIEPLLSPDNSRPSLLQDIESSYKVPLDPQFVQDVAVWDGDMLNNAGGHSAIFPHSSLFDDRSHAIMPASSTTIDRNLSSDRGWKEVEDVGSQSSEFPSQDPYSNSLLFDSSSPDSLSWAVSDSTPRSIPPTPESPQSAPSSRACGANLLPLPRAPRPRCSQCFQTFSDQRRLKRHLGTHQTFKCDLDSCTRSFKDKRPLERHKQTGDAHQRSREYRCTCGSEFSRKDRLLRHARKCRNGPQRIETPRNRGKSDEVTLPIEMEA</sequence>
<dbReference type="GO" id="GO:0000981">
    <property type="term" value="F:DNA-binding transcription factor activity, RNA polymerase II-specific"/>
    <property type="evidence" value="ECO:0007669"/>
    <property type="project" value="TreeGrafter"/>
</dbReference>
<evidence type="ECO:0000256" key="2">
    <source>
        <dbReference type="ARBA" id="ARBA00022737"/>
    </source>
</evidence>
<keyword evidence="1" id="KW-0479">Metal-binding</keyword>
<dbReference type="GO" id="GO:0000978">
    <property type="term" value="F:RNA polymerase II cis-regulatory region sequence-specific DNA binding"/>
    <property type="evidence" value="ECO:0007669"/>
    <property type="project" value="TreeGrafter"/>
</dbReference>
<proteinExistence type="predicted"/>
<protein>
    <recommendedName>
        <fullName evidence="5">C2H2 type master regulator of conidiophore development brlA</fullName>
    </recommendedName>
</protein>
<keyword evidence="2" id="KW-0677">Repeat</keyword>
<organism evidence="9 10">
    <name type="scientific">Lophium mytilinum</name>
    <dbReference type="NCBI Taxonomy" id="390894"/>
    <lineage>
        <taxon>Eukaryota</taxon>
        <taxon>Fungi</taxon>
        <taxon>Dikarya</taxon>
        <taxon>Ascomycota</taxon>
        <taxon>Pezizomycotina</taxon>
        <taxon>Dothideomycetes</taxon>
        <taxon>Pleosporomycetidae</taxon>
        <taxon>Mytilinidiales</taxon>
        <taxon>Mytilinidiaceae</taxon>
        <taxon>Lophium</taxon>
    </lineage>
</organism>
<dbReference type="PANTHER" id="PTHR14003:SF19">
    <property type="entry name" value="YY2 TRANSCRIPTION FACTOR"/>
    <property type="match status" value="1"/>
</dbReference>
<evidence type="ECO:0000256" key="7">
    <source>
        <dbReference type="SAM" id="MobiDB-lite"/>
    </source>
</evidence>
<gene>
    <name evidence="9" type="ORF">BU16DRAFT_541212</name>
</gene>
<dbReference type="EMBL" id="MU004192">
    <property type="protein sequence ID" value="KAF2493534.1"/>
    <property type="molecule type" value="Genomic_DNA"/>
</dbReference>
<evidence type="ECO:0000256" key="1">
    <source>
        <dbReference type="ARBA" id="ARBA00022723"/>
    </source>
</evidence>
<dbReference type="GO" id="GO:0008270">
    <property type="term" value="F:zinc ion binding"/>
    <property type="evidence" value="ECO:0007669"/>
    <property type="project" value="UniProtKB-KW"/>
</dbReference>
<reference evidence="9" key="1">
    <citation type="journal article" date="2020" name="Stud. Mycol.">
        <title>101 Dothideomycetes genomes: a test case for predicting lifestyles and emergence of pathogens.</title>
        <authorList>
            <person name="Haridas S."/>
            <person name="Albert R."/>
            <person name="Binder M."/>
            <person name="Bloem J."/>
            <person name="Labutti K."/>
            <person name="Salamov A."/>
            <person name="Andreopoulos B."/>
            <person name="Baker S."/>
            <person name="Barry K."/>
            <person name="Bills G."/>
            <person name="Bluhm B."/>
            <person name="Cannon C."/>
            <person name="Castanera R."/>
            <person name="Culley D."/>
            <person name="Daum C."/>
            <person name="Ezra D."/>
            <person name="Gonzalez J."/>
            <person name="Henrissat B."/>
            <person name="Kuo A."/>
            <person name="Liang C."/>
            <person name="Lipzen A."/>
            <person name="Lutzoni F."/>
            <person name="Magnuson J."/>
            <person name="Mondo S."/>
            <person name="Nolan M."/>
            <person name="Ohm R."/>
            <person name="Pangilinan J."/>
            <person name="Park H.-J."/>
            <person name="Ramirez L."/>
            <person name="Alfaro M."/>
            <person name="Sun H."/>
            <person name="Tritt A."/>
            <person name="Yoshinaga Y."/>
            <person name="Zwiers L.-H."/>
            <person name="Turgeon B."/>
            <person name="Goodwin S."/>
            <person name="Spatafora J."/>
            <person name="Crous P."/>
            <person name="Grigoriev I."/>
        </authorList>
    </citation>
    <scope>NUCLEOTIDE SEQUENCE</scope>
    <source>
        <strain evidence="9">CBS 269.34</strain>
    </source>
</reference>
<feature type="region of interest" description="Disordered" evidence="7">
    <location>
        <begin position="139"/>
        <end position="160"/>
    </location>
</feature>
<dbReference type="AlphaFoldDB" id="A0A6A6QN28"/>
<name>A0A6A6QN28_9PEZI</name>
<dbReference type="Proteomes" id="UP000799750">
    <property type="component" value="Unassembled WGS sequence"/>
</dbReference>
<feature type="domain" description="C2H2-type" evidence="8">
    <location>
        <begin position="237"/>
        <end position="269"/>
    </location>
</feature>
<evidence type="ECO:0000313" key="10">
    <source>
        <dbReference type="Proteomes" id="UP000799750"/>
    </source>
</evidence>
<evidence type="ECO:0000256" key="6">
    <source>
        <dbReference type="PROSITE-ProRule" id="PRU00042"/>
    </source>
</evidence>
<dbReference type="OrthoDB" id="654211at2759"/>
<dbReference type="GO" id="GO:0000785">
    <property type="term" value="C:chromatin"/>
    <property type="evidence" value="ECO:0007669"/>
    <property type="project" value="TreeGrafter"/>
</dbReference>
<dbReference type="PROSITE" id="PS50157">
    <property type="entry name" value="ZINC_FINGER_C2H2_2"/>
    <property type="match status" value="2"/>
</dbReference>
<evidence type="ECO:0000256" key="4">
    <source>
        <dbReference type="ARBA" id="ARBA00022833"/>
    </source>
</evidence>
<evidence type="ECO:0000256" key="3">
    <source>
        <dbReference type="ARBA" id="ARBA00022771"/>
    </source>
</evidence>
<dbReference type="Gene3D" id="3.30.160.60">
    <property type="entry name" value="Classic Zinc Finger"/>
    <property type="match status" value="1"/>
</dbReference>
<dbReference type="PANTHER" id="PTHR14003">
    <property type="entry name" value="TRANSCRIPTIONAL REPRESSOR PROTEIN YY"/>
    <property type="match status" value="1"/>
</dbReference>
<keyword evidence="4" id="KW-0862">Zinc</keyword>
<keyword evidence="10" id="KW-1185">Reference proteome</keyword>
<dbReference type="GO" id="GO:0005667">
    <property type="term" value="C:transcription regulator complex"/>
    <property type="evidence" value="ECO:0007669"/>
    <property type="project" value="TreeGrafter"/>
</dbReference>
<feature type="region of interest" description="Disordered" evidence="7">
    <location>
        <begin position="294"/>
        <end position="318"/>
    </location>
</feature>
<evidence type="ECO:0000313" key="9">
    <source>
        <dbReference type="EMBL" id="KAF2493534.1"/>
    </source>
</evidence>
<dbReference type="SMART" id="SM00355">
    <property type="entry name" value="ZnF_C2H2"/>
    <property type="match status" value="2"/>
</dbReference>
<keyword evidence="3 6" id="KW-0863">Zinc-finger</keyword>
<evidence type="ECO:0000256" key="5">
    <source>
        <dbReference type="ARBA" id="ARBA00044085"/>
    </source>
</evidence>
<feature type="domain" description="C2H2-type" evidence="8">
    <location>
        <begin position="212"/>
        <end position="239"/>
    </location>
</feature>
<feature type="compositionally biased region" description="Polar residues" evidence="7">
    <location>
        <begin position="145"/>
        <end position="157"/>
    </location>
</feature>